<dbReference type="InterPro" id="IPR010182">
    <property type="entry name" value="ArgE/DapE"/>
</dbReference>
<dbReference type="GO" id="GO:0019877">
    <property type="term" value="P:diaminopimelate biosynthetic process"/>
    <property type="evidence" value="ECO:0007669"/>
    <property type="project" value="UniProtKB-KW"/>
</dbReference>
<dbReference type="PROSITE" id="PS00758">
    <property type="entry name" value="ARGE_DAPE_CPG2_1"/>
    <property type="match status" value="1"/>
</dbReference>
<evidence type="ECO:0000256" key="7">
    <source>
        <dbReference type="ARBA" id="ARBA00022605"/>
    </source>
</evidence>
<evidence type="ECO:0000256" key="5">
    <source>
        <dbReference type="ARBA" id="ARBA00011921"/>
    </source>
</evidence>
<evidence type="ECO:0000256" key="2">
    <source>
        <dbReference type="ARBA" id="ARBA00001947"/>
    </source>
</evidence>
<dbReference type="EC" id="3.5.1.18" evidence="5"/>
<evidence type="ECO:0000256" key="4">
    <source>
        <dbReference type="ARBA" id="ARBA00006247"/>
    </source>
</evidence>
<keyword evidence="9 16" id="KW-0378">Hydrolase</keyword>
<evidence type="ECO:0000256" key="13">
    <source>
        <dbReference type="ARBA" id="ARBA00023285"/>
    </source>
</evidence>
<keyword evidence="12" id="KW-0457">Lysine biosynthesis</keyword>
<evidence type="ECO:0000313" key="16">
    <source>
        <dbReference type="EMBL" id="KFN91365.1"/>
    </source>
</evidence>
<comment type="cofactor">
    <cofactor evidence="2">
        <name>Zn(2+)</name>
        <dbReference type="ChEBI" id="CHEBI:29105"/>
    </cofactor>
</comment>
<comment type="similarity">
    <text evidence="4">Belongs to the peptidase M20A family.</text>
</comment>
<keyword evidence="8" id="KW-0479">Metal-binding</keyword>
<dbReference type="PANTHER" id="PTHR43808">
    <property type="entry name" value="ACETYLORNITHINE DEACETYLASE"/>
    <property type="match status" value="1"/>
</dbReference>
<dbReference type="Pfam" id="PF01546">
    <property type="entry name" value="Peptidase_M20"/>
    <property type="match status" value="1"/>
</dbReference>
<dbReference type="InterPro" id="IPR050072">
    <property type="entry name" value="Peptidase_M20A"/>
</dbReference>
<dbReference type="NCBIfam" id="NF006365">
    <property type="entry name" value="PRK08588.1"/>
    <property type="match status" value="1"/>
</dbReference>
<evidence type="ECO:0000256" key="10">
    <source>
        <dbReference type="ARBA" id="ARBA00022833"/>
    </source>
</evidence>
<dbReference type="Proteomes" id="UP000029381">
    <property type="component" value="Unassembled WGS sequence"/>
</dbReference>
<evidence type="ECO:0000256" key="8">
    <source>
        <dbReference type="ARBA" id="ARBA00022723"/>
    </source>
</evidence>
<dbReference type="Gene3D" id="3.40.630.10">
    <property type="entry name" value="Zn peptidases"/>
    <property type="match status" value="1"/>
</dbReference>
<accession>A0A091C3W4</accession>
<keyword evidence="11" id="KW-0220">Diaminopimelate biosynthesis</keyword>
<reference evidence="16 17" key="1">
    <citation type="submission" date="2014-08" db="EMBL/GenBank/DDBJ databases">
        <title>Genome sequence of Tetragenococcus muriaticus.</title>
        <authorList>
            <person name="Chuea-nongthon C."/>
            <person name="Rodtong S."/>
            <person name="Yongsawatdigul J."/>
            <person name="Steele J.L."/>
            <person name="Liu X.-y."/>
            <person name="Speers J."/>
            <person name="Glasner J.D."/>
            <person name="Neeno-Eckwall E.C."/>
        </authorList>
    </citation>
    <scope>NUCLEOTIDE SEQUENCE [LARGE SCALE GENOMIC DNA]</scope>
    <source>
        <strain evidence="16 17">3MR10-3</strain>
    </source>
</reference>
<dbReference type="PANTHER" id="PTHR43808:SF8">
    <property type="entry name" value="PEPTIDASE M20 DIMERISATION DOMAIN-CONTAINING PROTEIN"/>
    <property type="match status" value="1"/>
</dbReference>
<evidence type="ECO:0000256" key="9">
    <source>
        <dbReference type="ARBA" id="ARBA00022801"/>
    </source>
</evidence>
<dbReference type="InterPro" id="IPR002933">
    <property type="entry name" value="Peptidase_M20"/>
</dbReference>
<dbReference type="EMBL" id="JPVT01000101">
    <property type="protein sequence ID" value="KFN91365.1"/>
    <property type="molecule type" value="Genomic_DNA"/>
</dbReference>
<comment type="caution">
    <text evidence="16">The sequence shown here is derived from an EMBL/GenBank/DDBJ whole genome shotgun (WGS) entry which is preliminary data.</text>
</comment>
<evidence type="ECO:0000256" key="6">
    <source>
        <dbReference type="ARBA" id="ARBA00016853"/>
    </source>
</evidence>
<dbReference type="GO" id="GO:0009089">
    <property type="term" value="P:lysine biosynthetic process via diaminopimelate"/>
    <property type="evidence" value="ECO:0007669"/>
    <property type="project" value="UniProtKB-UniPathway"/>
</dbReference>
<dbReference type="AlphaFoldDB" id="A0A091C3W4"/>
<evidence type="ECO:0000256" key="11">
    <source>
        <dbReference type="ARBA" id="ARBA00022915"/>
    </source>
</evidence>
<dbReference type="NCBIfam" id="TIGR01910">
    <property type="entry name" value="DapE-ArgE"/>
    <property type="match status" value="1"/>
</dbReference>
<dbReference type="UniPathway" id="UPA00034">
    <property type="reaction ID" value="UER00021"/>
</dbReference>
<dbReference type="InterPro" id="IPR001261">
    <property type="entry name" value="ArgE/DapE_CS"/>
</dbReference>
<dbReference type="GO" id="GO:0009014">
    <property type="term" value="F:succinyl-diaminopimelate desuccinylase activity"/>
    <property type="evidence" value="ECO:0007669"/>
    <property type="project" value="UniProtKB-EC"/>
</dbReference>
<feature type="domain" description="Peptidase M20 dimerisation" evidence="15">
    <location>
        <begin position="169"/>
        <end position="278"/>
    </location>
</feature>
<evidence type="ECO:0000313" key="17">
    <source>
        <dbReference type="Proteomes" id="UP000029381"/>
    </source>
</evidence>
<comment type="catalytic activity">
    <reaction evidence="14">
        <text>N-succinyl-(2S,6S)-2,6-diaminopimelate + H2O = (2S,6S)-2,6-diaminopimelate + succinate</text>
        <dbReference type="Rhea" id="RHEA:22608"/>
        <dbReference type="ChEBI" id="CHEBI:15377"/>
        <dbReference type="ChEBI" id="CHEBI:30031"/>
        <dbReference type="ChEBI" id="CHEBI:57609"/>
        <dbReference type="ChEBI" id="CHEBI:58087"/>
        <dbReference type="EC" id="3.5.1.18"/>
    </reaction>
</comment>
<dbReference type="PATRIC" id="fig|1302648.3.peg.1021"/>
<dbReference type="GO" id="GO:0006508">
    <property type="term" value="P:proteolysis"/>
    <property type="evidence" value="ECO:0007669"/>
    <property type="project" value="InterPro"/>
</dbReference>
<organism evidence="16 17">
    <name type="scientific">Tetragenococcus muriaticus 3MR10-3</name>
    <dbReference type="NCBI Taxonomy" id="1302648"/>
    <lineage>
        <taxon>Bacteria</taxon>
        <taxon>Bacillati</taxon>
        <taxon>Bacillota</taxon>
        <taxon>Bacilli</taxon>
        <taxon>Lactobacillales</taxon>
        <taxon>Enterococcaceae</taxon>
        <taxon>Tetragenococcus</taxon>
    </lineage>
</organism>
<protein>
    <recommendedName>
        <fullName evidence="6">Probable succinyl-diaminopimelate desuccinylase</fullName>
        <ecNumber evidence="5">3.5.1.18</ecNumber>
    </recommendedName>
</protein>
<name>A0A091C3W4_9ENTE</name>
<gene>
    <name evidence="16" type="ORF">TMU3MR103_1052</name>
</gene>
<keyword evidence="7" id="KW-0028">Amino-acid biosynthesis</keyword>
<keyword evidence="13" id="KW-0170">Cobalt</keyword>
<evidence type="ECO:0000256" key="3">
    <source>
        <dbReference type="ARBA" id="ARBA00005130"/>
    </source>
</evidence>
<dbReference type="InterPro" id="IPR036264">
    <property type="entry name" value="Bact_exopeptidase_dim_dom"/>
</dbReference>
<evidence type="ECO:0000256" key="12">
    <source>
        <dbReference type="ARBA" id="ARBA00023154"/>
    </source>
</evidence>
<evidence type="ECO:0000256" key="14">
    <source>
        <dbReference type="ARBA" id="ARBA00051301"/>
    </source>
</evidence>
<dbReference type="Pfam" id="PF07687">
    <property type="entry name" value="M20_dimer"/>
    <property type="match status" value="1"/>
</dbReference>
<dbReference type="RefSeq" id="WP_028790838.1">
    <property type="nucleotide sequence ID" value="NZ_JPVT01000101.1"/>
</dbReference>
<dbReference type="Gene3D" id="3.30.70.360">
    <property type="match status" value="1"/>
</dbReference>
<dbReference type="InterPro" id="IPR001160">
    <property type="entry name" value="Peptidase_M20C"/>
</dbReference>
<proteinExistence type="inferred from homology"/>
<evidence type="ECO:0000259" key="15">
    <source>
        <dbReference type="Pfam" id="PF07687"/>
    </source>
</evidence>
<dbReference type="CDD" id="cd08659">
    <property type="entry name" value="M20_ArgE_DapE-like"/>
    <property type="match status" value="1"/>
</dbReference>
<dbReference type="InterPro" id="IPR011650">
    <property type="entry name" value="Peptidase_M20_dimer"/>
</dbReference>
<comment type="cofactor">
    <cofactor evidence="1">
        <name>Co(2+)</name>
        <dbReference type="ChEBI" id="CHEBI:48828"/>
    </cofactor>
</comment>
<dbReference type="SUPFAM" id="SSF55031">
    <property type="entry name" value="Bacterial exopeptidase dimerisation domain"/>
    <property type="match status" value="1"/>
</dbReference>
<dbReference type="GO" id="GO:0046872">
    <property type="term" value="F:metal ion binding"/>
    <property type="evidence" value="ECO:0007669"/>
    <property type="project" value="UniProtKB-KW"/>
</dbReference>
<keyword evidence="17" id="KW-1185">Reference proteome</keyword>
<dbReference type="PRINTS" id="PR00934">
    <property type="entry name" value="XHISDIPTASE"/>
</dbReference>
<keyword evidence="10" id="KW-0862">Zinc</keyword>
<evidence type="ECO:0000256" key="1">
    <source>
        <dbReference type="ARBA" id="ARBA00001941"/>
    </source>
</evidence>
<comment type="pathway">
    <text evidence="3">Amino-acid biosynthesis; L-lysine biosynthesis via DAP pathway; LL-2,6-diaminopimelate from (S)-tetrahydrodipicolinate (succinylase route): step 3/3.</text>
</comment>
<sequence>MDKKEKVDLLQKMIEVKSVNGNEKDVADILKKVLDDAGIQNELLPFGDNRANLIATLGQGHPVLAVSGHMDVVEVDKENWDTDPFELVEKDGMFYGRGVTDMKAGLAALVISMVELKEAGTPLNGTIKLLATSGEEVGQLGAEKLTDQGYVKDVDALLIAEPSGYRCVYANKGELNVTINSTGQAAHSSMPKAGINAVEHLLHVLSNIETKIKQATDSFENDVLGETIFNIDVINGGNQINAIPASAQAEINMRTIPEFTNDQLESIFKEVIEDYNNKTDAQIDYSVTMNTIAITGNEESSLIQLIQKIGKPYLQNQEMSDEEIKEAKRSAELTGLKFSTDEILTLGMSGGTDGSKFLINQPNGFDYTMFGPGNDTMHKDNESLPKAMYFDYIEMFKQLFSEYLA</sequence>
<dbReference type="SUPFAM" id="SSF53187">
    <property type="entry name" value="Zn-dependent exopeptidases"/>
    <property type="match status" value="1"/>
</dbReference>